<organism evidence="1 2">
    <name type="scientific">Actinidia rufa</name>
    <dbReference type="NCBI Taxonomy" id="165716"/>
    <lineage>
        <taxon>Eukaryota</taxon>
        <taxon>Viridiplantae</taxon>
        <taxon>Streptophyta</taxon>
        <taxon>Embryophyta</taxon>
        <taxon>Tracheophyta</taxon>
        <taxon>Spermatophyta</taxon>
        <taxon>Magnoliopsida</taxon>
        <taxon>eudicotyledons</taxon>
        <taxon>Gunneridae</taxon>
        <taxon>Pentapetalae</taxon>
        <taxon>asterids</taxon>
        <taxon>Ericales</taxon>
        <taxon>Actinidiaceae</taxon>
        <taxon>Actinidia</taxon>
    </lineage>
</organism>
<proteinExistence type="predicted"/>
<evidence type="ECO:0000313" key="1">
    <source>
        <dbReference type="EMBL" id="GFS42711.1"/>
    </source>
</evidence>
<dbReference type="OrthoDB" id="770241at2759"/>
<protein>
    <submittedName>
        <fullName evidence="1">Uncharacterized protein</fullName>
    </submittedName>
</protein>
<comment type="caution">
    <text evidence="1">The sequence shown here is derived from an EMBL/GenBank/DDBJ whole genome shotgun (WGS) entry which is preliminary data.</text>
</comment>
<reference evidence="2" key="1">
    <citation type="submission" date="2019-07" db="EMBL/GenBank/DDBJ databases">
        <title>De Novo Assembly of kiwifruit Actinidia rufa.</title>
        <authorList>
            <person name="Sugita-Konishi S."/>
            <person name="Sato K."/>
            <person name="Mori E."/>
            <person name="Abe Y."/>
            <person name="Kisaki G."/>
            <person name="Hamano K."/>
            <person name="Suezawa K."/>
            <person name="Otani M."/>
            <person name="Fukuda T."/>
            <person name="Manabe T."/>
            <person name="Gomi K."/>
            <person name="Tabuchi M."/>
            <person name="Akimitsu K."/>
            <person name="Kataoka I."/>
        </authorList>
    </citation>
    <scope>NUCLEOTIDE SEQUENCE [LARGE SCALE GENOMIC DNA]</scope>
    <source>
        <strain evidence="2">cv. Fuchu</strain>
    </source>
</reference>
<dbReference type="PANTHER" id="PTHR37763">
    <property type="entry name" value="EXOSOME COMPLEX EXONUCLEASE"/>
    <property type="match status" value="1"/>
</dbReference>
<keyword evidence="2" id="KW-1185">Reference proteome</keyword>
<dbReference type="Proteomes" id="UP000585474">
    <property type="component" value="Unassembled WGS sequence"/>
</dbReference>
<dbReference type="PANTHER" id="PTHR37763:SF1">
    <property type="entry name" value="EXOSOME COMPLEX EXONUCLEASE"/>
    <property type="match status" value="1"/>
</dbReference>
<gene>
    <name evidence="1" type="ORF">Acr_00g0081270</name>
</gene>
<evidence type="ECO:0000313" key="2">
    <source>
        <dbReference type="Proteomes" id="UP000585474"/>
    </source>
</evidence>
<name>A0A7J0DUX3_9ERIC</name>
<accession>A0A7J0DUX3</accession>
<dbReference type="AlphaFoldDB" id="A0A7J0DUX3"/>
<dbReference type="EMBL" id="BJWL01000402">
    <property type="protein sequence ID" value="GFS42711.1"/>
    <property type="molecule type" value="Genomic_DNA"/>
</dbReference>
<sequence length="291" mass="33022">MISIIHCESVGTGSSFLALVSVEVMAFKHLHSLLSCTKYLRSKQNKATHLRLVLYNSCSEDSHEEEPLPFEWYEKPFRKSLARAFLGSPTMQQVFKSKTHIPPLCFGKPSERWPMTVSSLTKVSSFLNVSAQPRKSSLGRRSPTEGTRMGQQIVAHYLKFLHDSTSFDLDSTSWMRLSPAKFSDSQLEAMKEGLLQIKDVFIDKNIGYKETRYQESLVQKKLTKASGHPSQCLFTLLQFYLNGNIEDMEIEICGGVYDNEGKDKFCLCMGNILTSNEEKMVHSGVKQLDRL</sequence>